<proteinExistence type="predicted"/>
<evidence type="ECO:0000256" key="1">
    <source>
        <dbReference type="SAM" id="Phobius"/>
    </source>
</evidence>
<name>S2Z177_9CORY</name>
<gene>
    <name evidence="2" type="ORF">HMPREF1219_00482</name>
</gene>
<evidence type="ECO:0008006" key="4">
    <source>
        <dbReference type="Google" id="ProtNLM"/>
    </source>
</evidence>
<evidence type="ECO:0000313" key="3">
    <source>
        <dbReference type="Proteomes" id="UP000014408"/>
    </source>
</evidence>
<dbReference type="HOGENOM" id="CLU_097457_0_0_11"/>
<dbReference type="eggNOG" id="ENOG5031DI3">
    <property type="taxonomic scope" value="Bacteria"/>
</dbReference>
<dbReference type="RefSeq" id="WP_016457399.1">
    <property type="nucleotide sequence ID" value="NZ_KE150446.1"/>
</dbReference>
<keyword evidence="1" id="KW-0812">Transmembrane</keyword>
<reference evidence="2 3" key="1">
    <citation type="submission" date="2013-05" db="EMBL/GenBank/DDBJ databases">
        <title>The Genome Sequence of Corynebacterium pyruviciproducens 1773O (ATCC BAA-1742).</title>
        <authorList>
            <consortium name="The Broad Institute Genomics Platform"/>
            <person name="Earl A."/>
            <person name="Ward D."/>
            <person name="Feldgarden M."/>
            <person name="Gevers D."/>
            <person name="Tong J."/>
            <person name="Walker B."/>
            <person name="Young S."/>
            <person name="Zeng Q."/>
            <person name="Gargeya S."/>
            <person name="Fitzgerald M."/>
            <person name="Haas B."/>
            <person name="Abouelleil A."/>
            <person name="Allen A.W."/>
            <person name="Alvarado L."/>
            <person name="Arachchi H.M."/>
            <person name="Berlin A.M."/>
            <person name="Chapman S.B."/>
            <person name="Gainer-Dewar J."/>
            <person name="Goldberg J."/>
            <person name="Griggs A."/>
            <person name="Gujja S."/>
            <person name="Hansen M."/>
            <person name="Howarth C."/>
            <person name="Imamovic A."/>
            <person name="Ireland A."/>
            <person name="Larimer J."/>
            <person name="McCowan C."/>
            <person name="Murphy C."/>
            <person name="Pearson M."/>
            <person name="Poon T.W."/>
            <person name="Priest M."/>
            <person name="Roberts A."/>
            <person name="Saif S."/>
            <person name="Shea T."/>
            <person name="Sisk P."/>
            <person name="Sykes S."/>
            <person name="Wortman J."/>
            <person name="Nusbaum C."/>
            <person name="Birren B."/>
        </authorList>
    </citation>
    <scope>NUCLEOTIDE SEQUENCE [LARGE SCALE GENOMIC DNA]</scope>
    <source>
        <strain evidence="2 3">ATCC BAA-1742</strain>
    </source>
</reference>
<dbReference type="PATRIC" id="fig|1125779.3.peg.470"/>
<dbReference type="EMBL" id="ATBY01000008">
    <property type="protein sequence ID" value="EPD70453.1"/>
    <property type="molecule type" value="Genomic_DNA"/>
</dbReference>
<evidence type="ECO:0000313" key="2">
    <source>
        <dbReference type="EMBL" id="EPD70453.1"/>
    </source>
</evidence>
<dbReference type="Proteomes" id="UP000014408">
    <property type="component" value="Unassembled WGS sequence"/>
</dbReference>
<keyword evidence="1" id="KW-0472">Membrane</keyword>
<comment type="caution">
    <text evidence="2">The sequence shown here is derived from an EMBL/GenBank/DDBJ whole genome shotgun (WGS) entry which is preliminary data.</text>
</comment>
<sequence>MASSKHSVHNQKGEQEASTPFLLSRPNIVGVIVAVLIVIIHVTVGLGALWPLVAVCGWGASVLLVPAPAQKQLPPAPAVPTQVQLEQTLEATLRKLEAAEVPDKVAAKADELRTAVKFVLFHWDDLEDEPNHQLTMSDVVQVYFPQVVNDYADVPNVLHPDAVASVVSALDSLIDAVSRIRTAIVQDSLDTLSSNAQLLRDRFATNPLGPFTSEGGDSPGTVSS</sequence>
<keyword evidence="3" id="KW-1185">Reference proteome</keyword>
<dbReference type="AlphaFoldDB" id="S2Z177"/>
<dbReference type="STRING" id="1125779.HMPREF1219_00482"/>
<keyword evidence="1" id="KW-1133">Transmembrane helix</keyword>
<feature type="transmembrane region" description="Helical" evidence="1">
    <location>
        <begin position="21"/>
        <end position="42"/>
    </location>
</feature>
<organism evidence="2 3">
    <name type="scientific">Corynebacterium pyruviciproducens ATCC BAA-1742</name>
    <dbReference type="NCBI Taxonomy" id="1125779"/>
    <lineage>
        <taxon>Bacteria</taxon>
        <taxon>Bacillati</taxon>
        <taxon>Actinomycetota</taxon>
        <taxon>Actinomycetes</taxon>
        <taxon>Mycobacteriales</taxon>
        <taxon>Corynebacteriaceae</taxon>
        <taxon>Corynebacterium</taxon>
    </lineage>
</organism>
<protein>
    <recommendedName>
        <fullName evidence="4">5-bromo-4-chloroindolyl phosphate hydrolysis protein</fullName>
    </recommendedName>
</protein>
<accession>S2Z177</accession>